<dbReference type="Pfam" id="PF00326">
    <property type="entry name" value="Peptidase_S9"/>
    <property type="match status" value="1"/>
</dbReference>
<dbReference type="InterPro" id="IPR050278">
    <property type="entry name" value="Serine_Prot_S9B/DPPIV"/>
</dbReference>
<dbReference type="EMBL" id="JAMKFB020000022">
    <property type="protein sequence ID" value="KAL0160613.1"/>
    <property type="molecule type" value="Genomic_DNA"/>
</dbReference>
<evidence type="ECO:0000313" key="3">
    <source>
        <dbReference type="Proteomes" id="UP001529510"/>
    </source>
</evidence>
<dbReference type="Gene3D" id="3.40.50.1820">
    <property type="entry name" value="alpha/beta hydrolase"/>
    <property type="match status" value="1"/>
</dbReference>
<dbReference type="InterPro" id="IPR029058">
    <property type="entry name" value="AB_hydrolase_fold"/>
</dbReference>
<feature type="domain" description="Peptidase S9 prolyl oligopeptidase catalytic" evidence="1">
    <location>
        <begin position="5"/>
        <end position="54"/>
    </location>
</feature>
<dbReference type="PANTHER" id="PTHR11731:SF205">
    <property type="entry name" value="DIPEPTIDYL PEPTIDASE 4"/>
    <property type="match status" value="1"/>
</dbReference>
<evidence type="ECO:0000313" key="2">
    <source>
        <dbReference type="EMBL" id="KAL0160613.1"/>
    </source>
</evidence>
<dbReference type="Proteomes" id="UP001529510">
    <property type="component" value="Unassembled WGS sequence"/>
</dbReference>
<comment type="caution">
    <text evidence="2">The sequence shown here is derived from an EMBL/GenBank/DDBJ whole genome shotgun (WGS) entry which is preliminary data.</text>
</comment>
<dbReference type="SUPFAM" id="SSF53474">
    <property type="entry name" value="alpha/beta-Hydrolases"/>
    <property type="match status" value="1"/>
</dbReference>
<feature type="non-terminal residue" evidence="2">
    <location>
        <position position="1"/>
    </location>
</feature>
<organism evidence="2 3">
    <name type="scientific">Cirrhinus mrigala</name>
    <name type="common">Mrigala</name>
    <dbReference type="NCBI Taxonomy" id="683832"/>
    <lineage>
        <taxon>Eukaryota</taxon>
        <taxon>Metazoa</taxon>
        <taxon>Chordata</taxon>
        <taxon>Craniata</taxon>
        <taxon>Vertebrata</taxon>
        <taxon>Euteleostomi</taxon>
        <taxon>Actinopterygii</taxon>
        <taxon>Neopterygii</taxon>
        <taxon>Teleostei</taxon>
        <taxon>Ostariophysi</taxon>
        <taxon>Cypriniformes</taxon>
        <taxon>Cyprinidae</taxon>
        <taxon>Labeoninae</taxon>
        <taxon>Labeonini</taxon>
        <taxon>Cirrhinus</taxon>
    </lineage>
</organism>
<evidence type="ECO:0000259" key="1">
    <source>
        <dbReference type="Pfam" id="PF00326"/>
    </source>
</evidence>
<proteinExistence type="predicted"/>
<reference evidence="2 3" key="1">
    <citation type="submission" date="2024-05" db="EMBL/GenBank/DDBJ databases">
        <title>Genome sequencing and assembly of Indian major carp, Cirrhinus mrigala (Hamilton, 1822).</title>
        <authorList>
            <person name="Mohindra V."/>
            <person name="Chowdhury L.M."/>
            <person name="Lal K."/>
            <person name="Jena J.K."/>
        </authorList>
    </citation>
    <scope>NUCLEOTIDE SEQUENCE [LARGE SCALE GENOMIC DNA]</scope>
    <source>
        <strain evidence="2">CM1030</strain>
        <tissue evidence="2">Blood</tissue>
    </source>
</reference>
<name>A0ABD0NF12_CIRMR</name>
<feature type="non-terminal residue" evidence="2">
    <location>
        <position position="54"/>
    </location>
</feature>
<protein>
    <recommendedName>
        <fullName evidence="1">Peptidase S9 prolyl oligopeptidase catalytic domain-containing protein</fullName>
    </recommendedName>
</protein>
<dbReference type="PANTHER" id="PTHR11731">
    <property type="entry name" value="PROTEASE FAMILY S9B,C DIPEPTIDYL-PEPTIDASE IV-RELATED"/>
    <property type="match status" value="1"/>
</dbReference>
<dbReference type="InterPro" id="IPR001375">
    <property type="entry name" value="Peptidase_S9_cat"/>
</dbReference>
<dbReference type="AlphaFoldDB" id="A0ABD0NF12"/>
<accession>A0ABD0NF12</accession>
<sequence>FRFRVGWSTYLASTEQVIVASFDGRGSGYQGDKIMHALYKRLGTYEVEDQITAA</sequence>
<gene>
    <name evidence="2" type="ORF">M9458_044338</name>
</gene>
<keyword evidence="3" id="KW-1185">Reference proteome</keyword>